<sequence length="359" mass="41910">MIAFIAWTPLHVINILNTKLTYYADTEADLYVYDEFNGAQQVYQNILKEGNFQNVYLVDHKKIGNKVISKLNVLLNINHMLTLDKEIDYDIIFTQGGNYFLKILYGQAKKNNPNVELKYIEDGLATYLNVTLLNTSAIRRKIMNLINPHSMFLAEITDYYLYEPKLTNIDQSFQLNRLPVIKKDGVLYEQLKRIFGLPEKEEKMVNTLLFLDQPLEKDNYQINENNILKLIKEYGVNKNFSVKLHPRTDTERYGKDAQIFKTDLPLELCFLAYDLRNTVIVSCISTASFTPRMIFGLENEVILLAEMVRNDREFSTEDERTQKVLTGVSEFYERYQSIGYRNVLMPKNKKELKSILKGE</sequence>
<comment type="caution">
    <text evidence="1">The sequence shown here is derived from an EMBL/GenBank/DDBJ whole genome shotgun (WGS) entry which is preliminary data.</text>
</comment>
<evidence type="ECO:0000313" key="2">
    <source>
        <dbReference type="Proteomes" id="UP001597285"/>
    </source>
</evidence>
<keyword evidence="2" id="KW-1185">Reference proteome</keyword>
<dbReference type="Pfam" id="PF07388">
    <property type="entry name" value="A-2_8-polyST"/>
    <property type="match status" value="1"/>
</dbReference>
<accession>A0ABW4NLW8</accession>
<dbReference type="Proteomes" id="UP001597285">
    <property type="component" value="Unassembled WGS sequence"/>
</dbReference>
<protein>
    <submittedName>
        <fullName evidence="1">Polysialyltransferase family glycosyltransferase</fullName>
    </submittedName>
</protein>
<dbReference type="EMBL" id="JBHUFF010000009">
    <property type="protein sequence ID" value="MFD1799179.1"/>
    <property type="molecule type" value="Genomic_DNA"/>
</dbReference>
<dbReference type="InterPro" id="IPR010866">
    <property type="entry name" value="A-2_8-polyST"/>
</dbReference>
<reference evidence="2" key="1">
    <citation type="journal article" date="2019" name="Int. J. Syst. Evol. Microbiol.">
        <title>The Global Catalogue of Microorganisms (GCM) 10K type strain sequencing project: providing services to taxonomists for standard genome sequencing and annotation.</title>
        <authorList>
            <consortium name="The Broad Institute Genomics Platform"/>
            <consortium name="The Broad Institute Genome Sequencing Center for Infectious Disease"/>
            <person name="Wu L."/>
            <person name="Ma J."/>
        </authorList>
    </citation>
    <scope>NUCLEOTIDE SEQUENCE [LARGE SCALE GENOMIC DNA]</scope>
    <source>
        <strain evidence="2">KCTC 42143</strain>
    </source>
</reference>
<evidence type="ECO:0000313" key="1">
    <source>
        <dbReference type="EMBL" id="MFD1799179.1"/>
    </source>
</evidence>
<proteinExistence type="predicted"/>
<organism evidence="1 2">
    <name type="scientific">Carnobacterium antarcticum</name>
    <dbReference type="NCBI Taxonomy" id="2126436"/>
    <lineage>
        <taxon>Bacteria</taxon>
        <taxon>Bacillati</taxon>
        <taxon>Bacillota</taxon>
        <taxon>Bacilli</taxon>
        <taxon>Lactobacillales</taxon>
        <taxon>Carnobacteriaceae</taxon>
        <taxon>Carnobacterium</taxon>
    </lineage>
</organism>
<gene>
    <name evidence="1" type="ORF">ACFSBK_04800</name>
</gene>
<name>A0ABW4NLW8_9LACT</name>
<dbReference type="RefSeq" id="WP_058918871.1">
    <property type="nucleotide sequence ID" value="NZ_JBHSQC010000004.1"/>
</dbReference>